<sequence length="78" mass="8714">MVPGQQHGVGKQLRIYLSRDGTARSDQKMLWGPGPSGLESRTGTGTVVSGSDIWRDGTLHYERAKTWQIKSKMNKKQK</sequence>
<feature type="compositionally biased region" description="Polar residues" evidence="1">
    <location>
        <begin position="39"/>
        <end position="49"/>
    </location>
</feature>
<keyword evidence="3" id="KW-1185">Reference proteome</keyword>
<gene>
    <name evidence="2" type="ORF">VSDG_06666</name>
</gene>
<proteinExistence type="predicted"/>
<evidence type="ECO:0000313" key="2">
    <source>
        <dbReference type="EMBL" id="ROV92476.1"/>
    </source>
</evidence>
<dbReference type="AlphaFoldDB" id="A0A423VN99"/>
<protein>
    <submittedName>
        <fullName evidence="2">Uncharacterized protein</fullName>
    </submittedName>
</protein>
<comment type="caution">
    <text evidence="2">The sequence shown here is derived from an EMBL/GenBank/DDBJ whole genome shotgun (WGS) entry which is preliminary data.</text>
</comment>
<evidence type="ECO:0000256" key="1">
    <source>
        <dbReference type="SAM" id="MobiDB-lite"/>
    </source>
</evidence>
<name>A0A423VN99_CYTCH</name>
<feature type="region of interest" description="Disordered" evidence="1">
    <location>
        <begin position="24"/>
        <end position="49"/>
    </location>
</feature>
<dbReference type="Proteomes" id="UP000284375">
    <property type="component" value="Unassembled WGS sequence"/>
</dbReference>
<dbReference type="EMBL" id="LJZO01000037">
    <property type="protein sequence ID" value="ROV92476.1"/>
    <property type="molecule type" value="Genomic_DNA"/>
</dbReference>
<reference evidence="2 3" key="1">
    <citation type="submission" date="2015-09" db="EMBL/GenBank/DDBJ databases">
        <title>Host preference determinants of Valsa canker pathogens revealed by comparative genomics.</title>
        <authorList>
            <person name="Yin Z."/>
            <person name="Huang L."/>
        </authorList>
    </citation>
    <scope>NUCLEOTIDE SEQUENCE [LARGE SCALE GENOMIC DNA]</scope>
    <source>
        <strain evidence="2 3">YSFL</strain>
    </source>
</reference>
<organism evidence="2 3">
    <name type="scientific">Cytospora chrysosperma</name>
    <name type="common">Cytospora canker fungus</name>
    <name type="synonym">Sphaeria chrysosperma</name>
    <dbReference type="NCBI Taxonomy" id="252740"/>
    <lineage>
        <taxon>Eukaryota</taxon>
        <taxon>Fungi</taxon>
        <taxon>Dikarya</taxon>
        <taxon>Ascomycota</taxon>
        <taxon>Pezizomycotina</taxon>
        <taxon>Sordariomycetes</taxon>
        <taxon>Sordariomycetidae</taxon>
        <taxon>Diaporthales</taxon>
        <taxon>Cytosporaceae</taxon>
        <taxon>Cytospora</taxon>
    </lineage>
</organism>
<evidence type="ECO:0000313" key="3">
    <source>
        <dbReference type="Proteomes" id="UP000284375"/>
    </source>
</evidence>
<accession>A0A423VN99</accession>